<name>A0A2T2N3C5_CORCC</name>
<organism evidence="4 5">
    <name type="scientific">Corynespora cassiicola Philippines</name>
    <dbReference type="NCBI Taxonomy" id="1448308"/>
    <lineage>
        <taxon>Eukaryota</taxon>
        <taxon>Fungi</taxon>
        <taxon>Dikarya</taxon>
        <taxon>Ascomycota</taxon>
        <taxon>Pezizomycotina</taxon>
        <taxon>Dothideomycetes</taxon>
        <taxon>Pleosporomycetidae</taxon>
        <taxon>Pleosporales</taxon>
        <taxon>Corynesporascaceae</taxon>
        <taxon>Corynespora</taxon>
    </lineage>
</organism>
<dbReference type="PANTHER" id="PTHR46118">
    <property type="entry name" value="PROTEIN ABHD11"/>
    <property type="match status" value="1"/>
</dbReference>
<dbReference type="PANTHER" id="PTHR46118:SF4">
    <property type="entry name" value="PROTEIN ABHD11"/>
    <property type="match status" value="1"/>
</dbReference>
<accession>A0A2T2N3C5</accession>
<reference evidence="4 5" key="1">
    <citation type="journal article" date="2018" name="Front. Microbiol.">
        <title>Genome-Wide Analysis of Corynespora cassiicola Leaf Fall Disease Putative Effectors.</title>
        <authorList>
            <person name="Lopez D."/>
            <person name="Ribeiro S."/>
            <person name="Label P."/>
            <person name="Fumanal B."/>
            <person name="Venisse J.S."/>
            <person name="Kohler A."/>
            <person name="de Oliveira R.R."/>
            <person name="Labutti K."/>
            <person name="Lipzen A."/>
            <person name="Lail K."/>
            <person name="Bauer D."/>
            <person name="Ohm R.A."/>
            <person name="Barry K.W."/>
            <person name="Spatafora J."/>
            <person name="Grigoriev I.V."/>
            <person name="Martin F.M."/>
            <person name="Pujade-Renaud V."/>
        </authorList>
    </citation>
    <scope>NUCLEOTIDE SEQUENCE [LARGE SCALE GENOMIC DNA]</scope>
    <source>
        <strain evidence="4 5">Philippines</strain>
    </source>
</reference>
<dbReference type="Proteomes" id="UP000240883">
    <property type="component" value="Unassembled WGS sequence"/>
</dbReference>
<dbReference type="Gene3D" id="3.40.50.1820">
    <property type="entry name" value="alpha/beta hydrolase"/>
    <property type="match status" value="1"/>
</dbReference>
<evidence type="ECO:0000256" key="2">
    <source>
        <dbReference type="ARBA" id="ARBA00022801"/>
    </source>
</evidence>
<evidence type="ECO:0000259" key="3">
    <source>
        <dbReference type="Pfam" id="PF00561"/>
    </source>
</evidence>
<protein>
    <submittedName>
        <fullName evidence="4">Alpha/beta-hydrolase</fullName>
    </submittedName>
</protein>
<gene>
    <name evidence="4" type="ORF">BS50DRAFT_507421</name>
</gene>
<evidence type="ECO:0000313" key="5">
    <source>
        <dbReference type="Proteomes" id="UP000240883"/>
    </source>
</evidence>
<evidence type="ECO:0000256" key="1">
    <source>
        <dbReference type="ARBA" id="ARBA00008645"/>
    </source>
</evidence>
<dbReference type="SUPFAM" id="SSF53474">
    <property type="entry name" value="alpha/beta-Hydrolases"/>
    <property type="match status" value="1"/>
</dbReference>
<dbReference type="AlphaFoldDB" id="A0A2T2N3C5"/>
<dbReference type="InterPro" id="IPR029058">
    <property type="entry name" value="AB_hydrolase_fold"/>
</dbReference>
<dbReference type="Pfam" id="PF00561">
    <property type="entry name" value="Abhydrolase_1"/>
    <property type="match status" value="1"/>
</dbReference>
<dbReference type="EMBL" id="KZ678152">
    <property type="protein sequence ID" value="PSN59904.1"/>
    <property type="molecule type" value="Genomic_DNA"/>
</dbReference>
<dbReference type="FunFam" id="3.40.50.1820:FF:000039">
    <property type="entry name" value="Esterase ybfF"/>
    <property type="match status" value="1"/>
</dbReference>
<dbReference type="STRING" id="1448308.A0A2T2N3C5"/>
<sequence length="316" mass="35653">MRTFQRGLRPLGTSLVLPKHATRPQSLSWAQSQQWARSFHATASWKVLDLAYDLHDNAGKAAGKQPIVIIHGLFGNKKNNRSISKALARDLSRPIYAVDLRNHGDSPHDKKHNYTALAEDVEAFLKKHNIKDATLIGHSMGAKTVMTMALRDPSCCANIIAVDNAPVDAALASDFPRYVEGMQKIEKARVTSQRQADEILQAYVKELPVRQFLLTNLVRISPSEPLQFRIPVRTLAHSLDDMADFPFTNPDEHRFNKPALFVRGTRSHYVSDETIPIIGRFFPRFKLVDVDAGHWVISENPAEFQRAVVEFLQDEE</sequence>
<evidence type="ECO:0000313" key="4">
    <source>
        <dbReference type="EMBL" id="PSN59904.1"/>
    </source>
</evidence>
<feature type="domain" description="AB hydrolase-1" evidence="3">
    <location>
        <begin position="66"/>
        <end position="301"/>
    </location>
</feature>
<dbReference type="GO" id="GO:0052689">
    <property type="term" value="F:carboxylic ester hydrolase activity"/>
    <property type="evidence" value="ECO:0007669"/>
    <property type="project" value="TreeGrafter"/>
</dbReference>
<dbReference type="InterPro" id="IPR000073">
    <property type="entry name" value="AB_hydrolase_1"/>
</dbReference>
<keyword evidence="2 4" id="KW-0378">Hydrolase</keyword>
<dbReference type="GO" id="GO:0005739">
    <property type="term" value="C:mitochondrion"/>
    <property type="evidence" value="ECO:0007669"/>
    <property type="project" value="TreeGrafter"/>
</dbReference>
<proteinExistence type="inferred from homology"/>
<comment type="similarity">
    <text evidence="1">Belongs to the AB hydrolase superfamily.</text>
</comment>
<dbReference type="OrthoDB" id="8119704at2759"/>
<keyword evidence="5" id="KW-1185">Reference proteome</keyword>